<name>A0AAV8WE87_9CUCU</name>
<reference evidence="2 3" key="1">
    <citation type="journal article" date="2023" name="Insect Mol. Biol.">
        <title>Genome sequencing provides insights into the evolution of gene families encoding plant cell wall-degrading enzymes in longhorned beetles.</title>
        <authorList>
            <person name="Shin N.R."/>
            <person name="Okamura Y."/>
            <person name="Kirsch R."/>
            <person name="Pauchet Y."/>
        </authorList>
    </citation>
    <scope>NUCLEOTIDE SEQUENCE [LARGE SCALE GENOMIC DNA]</scope>
    <source>
        <strain evidence="2">EAD_L_NR</strain>
    </source>
</reference>
<proteinExistence type="predicted"/>
<protein>
    <recommendedName>
        <fullName evidence="4">Secreted protein</fullName>
    </recommendedName>
</protein>
<accession>A0AAV8WE87</accession>
<keyword evidence="3" id="KW-1185">Reference proteome</keyword>
<evidence type="ECO:0000256" key="1">
    <source>
        <dbReference type="SAM" id="SignalP"/>
    </source>
</evidence>
<dbReference type="AlphaFoldDB" id="A0AAV8WE87"/>
<comment type="caution">
    <text evidence="2">The sequence shown here is derived from an EMBL/GenBank/DDBJ whole genome shotgun (WGS) entry which is preliminary data.</text>
</comment>
<evidence type="ECO:0000313" key="2">
    <source>
        <dbReference type="EMBL" id="KAJ8924854.1"/>
    </source>
</evidence>
<dbReference type="Proteomes" id="UP001159042">
    <property type="component" value="Unassembled WGS sequence"/>
</dbReference>
<evidence type="ECO:0000313" key="3">
    <source>
        <dbReference type="Proteomes" id="UP001159042"/>
    </source>
</evidence>
<dbReference type="EMBL" id="JANEYG010000002">
    <property type="protein sequence ID" value="KAJ8924854.1"/>
    <property type="molecule type" value="Genomic_DNA"/>
</dbReference>
<feature type="chain" id="PRO_5043631046" description="Secreted protein" evidence="1">
    <location>
        <begin position="20"/>
        <end position="235"/>
    </location>
</feature>
<sequence length="235" mass="26568">MRAFYTLLCLYSSIHVMLAYPVDYNETTIEQAKEALNTLRELVLTNNFPVLLQDYNDDISLRNNKTYKKINTNYDGFSQRLLQVQESGSNVGVNVTDCLNNLNVLTPEEYYVKYTEDCVTPARSVGLNLYLVGNNNQEVVAYKKYGELMDYFHGCINGGDPAPRICAGVIESTLQEVRRVVPGVKANPVLTEIELKQHTLVLAECASKHLSLLRQKLQMEFSKAATCVWNKINTV</sequence>
<organism evidence="2 3">
    <name type="scientific">Exocentrus adspersus</name>
    <dbReference type="NCBI Taxonomy" id="1586481"/>
    <lineage>
        <taxon>Eukaryota</taxon>
        <taxon>Metazoa</taxon>
        <taxon>Ecdysozoa</taxon>
        <taxon>Arthropoda</taxon>
        <taxon>Hexapoda</taxon>
        <taxon>Insecta</taxon>
        <taxon>Pterygota</taxon>
        <taxon>Neoptera</taxon>
        <taxon>Endopterygota</taxon>
        <taxon>Coleoptera</taxon>
        <taxon>Polyphaga</taxon>
        <taxon>Cucujiformia</taxon>
        <taxon>Chrysomeloidea</taxon>
        <taxon>Cerambycidae</taxon>
        <taxon>Lamiinae</taxon>
        <taxon>Acanthocinini</taxon>
        <taxon>Exocentrus</taxon>
    </lineage>
</organism>
<feature type="signal peptide" evidence="1">
    <location>
        <begin position="1"/>
        <end position="19"/>
    </location>
</feature>
<gene>
    <name evidence="2" type="ORF">NQ315_001009</name>
</gene>
<keyword evidence="1" id="KW-0732">Signal</keyword>
<evidence type="ECO:0008006" key="4">
    <source>
        <dbReference type="Google" id="ProtNLM"/>
    </source>
</evidence>